<accession>A0A5B0RQK9</accession>
<sequence length="190" mass="20518">MVIPPDSRLQCPTAHSTLSLRNHASLQPHHLPPSAITCATVGSFSGTRQQDICVSRGGSRLELLRPDPTTGKLSSVVSTEVFGTIRALSSFRLTAGPRTTSSSPPTPAGSSSSNSTPPQTPSSNYIRRPMANPALGESSRPISGHRSKGKSRHDRRYREEQAGLHPQPRSIIFFLLPSPFPFLLTDRSID</sequence>
<dbReference type="AlphaFoldDB" id="A0A5B0RQK9"/>
<feature type="region of interest" description="Disordered" evidence="1">
    <location>
        <begin position="93"/>
        <end position="163"/>
    </location>
</feature>
<name>A0A5B0RQK9_PUCGR</name>
<dbReference type="InterPro" id="IPR015943">
    <property type="entry name" value="WD40/YVTN_repeat-like_dom_sf"/>
</dbReference>
<dbReference type="InterPro" id="IPR018846">
    <property type="entry name" value="Beta-prop_RSE1/DDB1/CPSF1_1st"/>
</dbReference>
<organism evidence="3 4">
    <name type="scientific">Puccinia graminis f. sp. tritici</name>
    <dbReference type="NCBI Taxonomy" id="56615"/>
    <lineage>
        <taxon>Eukaryota</taxon>
        <taxon>Fungi</taxon>
        <taxon>Dikarya</taxon>
        <taxon>Basidiomycota</taxon>
        <taxon>Pucciniomycotina</taxon>
        <taxon>Pucciniomycetes</taxon>
        <taxon>Pucciniales</taxon>
        <taxon>Pucciniaceae</taxon>
        <taxon>Puccinia</taxon>
    </lineage>
</organism>
<feature type="compositionally biased region" description="Low complexity" evidence="1">
    <location>
        <begin position="94"/>
        <end position="124"/>
    </location>
</feature>
<evidence type="ECO:0000313" key="4">
    <source>
        <dbReference type="Proteomes" id="UP000325313"/>
    </source>
</evidence>
<dbReference type="Pfam" id="PF10433">
    <property type="entry name" value="Beta-prop_RSE1_1st"/>
    <property type="match status" value="1"/>
</dbReference>
<gene>
    <name evidence="3" type="primary">RSE1_2</name>
    <name evidence="3" type="ORF">PGTUg99_005576</name>
</gene>
<feature type="domain" description="RSE1/DDB1/CPSF1 first beta-propeller" evidence="2">
    <location>
        <begin position="35"/>
        <end position="97"/>
    </location>
</feature>
<dbReference type="Gene3D" id="2.130.10.10">
    <property type="entry name" value="YVTN repeat-like/Quinoprotein amine dehydrogenase"/>
    <property type="match status" value="1"/>
</dbReference>
<dbReference type="EMBL" id="VDEP01000155">
    <property type="protein sequence ID" value="KAA1127669.1"/>
    <property type="molecule type" value="Genomic_DNA"/>
</dbReference>
<evidence type="ECO:0000313" key="3">
    <source>
        <dbReference type="EMBL" id="KAA1127669.1"/>
    </source>
</evidence>
<comment type="caution">
    <text evidence="3">The sequence shown here is derived from an EMBL/GenBank/DDBJ whole genome shotgun (WGS) entry which is preliminary data.</text>
</comment>
<feature type="compositionally biased region" description="Basic residues" evidence="1">
    <location>
        <begin position="143"/>
        <end position="155"/>
    </location>
</feature>
<evidence type="ECO:0000256" key="1">
    <source>
        <dbReference type="SAM" id="MobiDB-lite"/>
    </source>
</evidence>
<proteinExistence type="predicted"/>
<evidence type="ECO:0000259" key="2">
    <source>
        <dbReference type="Pfam" id="PF10433"/>
    </source>
</evidence>
<dbReference type="Proteomes" id="UP000325313">
    <property type="component" value="Unassembled WGS sequence"/>
</dbReference>
<protein>
    <submittedName>
        <fullName evidence="3">Pre-mRNA-splicing factor rse1</fullName>
    </submittedName>
</protein>
<reference evidence="3 4" key="1">
    <citation type="submission" date="2019-05" db="EMBL/GenBank/DDBJ databases">
        <title>Emergence of the Ug99 lineage of the wheat stem rust pathogen through somatic hybridization.</title>
        <authorList>
            <person name="Li F."/>
            <person name="Upadhyaya N.M."/>
            <person name="Sperschneider J."/>
            <person name="Matny O."/>
            <person name="Nguyen-Phuc H."/>
            <person name="Mago R."/>
            <person name="Raley C."/>
            <person name="Miller M.E."/>
            <person name="Silverstein K.A.T."/>
            <person name="Henningsen E."/>
            <person name="Hirsch C.D."/>
            <person name="Visser B."/>
            <person name="Pretorius Z.A."/>
            <person name="Steffenson B.J."/>
            <person name="Schwessinger B."/>
            <person name="Dodds P.N."/>
            <person name="Figueroa M."/>
        </authorList>
    </citation>
    <scope>NUCLEOTIDE SEQUENCE [LARGE SCALE GENOMIC DNA]</scope>
    <source>
        <strain evidence="3 4">Ug99</strain>
    </source>
</reference>